<dbReference type="Gene3D" id="3.50.50.60">
    <property type="entry name" value="FAD/NAD(P)-binding domain"/>
    <property type="match status" value="1"/>
</dbReference>
<dbReference type="Pfam" id="PF01266">
    <property type="entry name" value="DAO"/>
    <property type="match status" value="1"/>
</dbReference>
<dbReference type="STRING" id="709986.Deima_3101"/>
<dbReference type="EMBL" id="CP002454">
    <property type="protein sequence ID" value="ADV68730.1"/>
    <property type="molecule type" value="Genomic_DNA"/>
</dbReference>
<sequence>MFTHAQHALPDTSYDVVIIGAGRMGLAAAFYLRRLQVGARVLIAERGGIPSEDGATLHAPGVWHRQGLPAAWAARAAWVRHLWANPEVETGTARPHDPPFIACGHAHLHFTDEPATPPPAGLRTFTPETFLASLCAPAREQVQTLVDWPSVVAVTFDPLGGVGSGSTLALSYGYAAVRLGADLALNTEARLTPGGVTLRRLDVTNTHQIVVAREEQVRAPVVIVAAGADSMTLLEHDLGVIRRHGRAYAQYPQLEVPPAPGLPALAAQGFTVRPAASYLRVLPPVQGADPHGYAPVGGRLMGVPVGTRREVLDAMLPHLEPLPALMHDRLNLGKAVPDVPGAWEARPVGGWPLHERVADGVHLLLGGPGADQVGPSVAYDLAATLADDDARPWVDPRAYRVKVEE</sequence>
<evidence type="ECO:0000313" key="7">
    <source>
        <dbReference type="EMBL" id="ADV68730.1"/>
    </source>
</evidence>
<dbReference type="SUPFAM" id="SSF51905">
    <property type="entry name" value="FAD/NAD(P)-binding domain"/>
    <property type="match status" value="1"/>
</dbReference>
<name>E8UC69_DEIML</name>
<accession>E8UC69</accession>
<dbReference type="GO" id="GO:0016491">
    <property type="term" value="F:oxidoreductase activity"/>
    <property type="evidence" value="ECO:0007669"/>
    <property type="project" value="UniProtKB-KW"/>
</dbReference>
<comment type="similarity">
    <text evidence="2">Belongs to the ETF-QO/FixC family.</text>
</comment>
<dbReference type="eggNOG" id="COG0579">
    <property type="taxonomic scope" value="Bacteria"/>
</dbReference>
<comment type="cofactor">
    <cofactor evidence="1">
        <name>FAD</name>
        <dbReference type="ChEBI" id="CHEBI:57692"/>
    </cofactor>
</comment>
<evidence type="ECO:0000256" key="1">
    <source>
        <dbReference type="ARBA" id="ARBA00001974"/>
    </source>
</evidence>
<evidence type="ECO:0000256" key="3">
    <source>
        <dbReference type="ARBA" id="ARBA00022630"/>
    </source>
</evidence>
<keyword evidence="5" id="KW-0560">Oxidoreductase</keyword>
<proteinExistence type="inferred from homology"/>
<dbReference type="KEGG" id="dmr:Deima_3101"/>
<keyword evidence="3" id="KW-0285">Flavoprotein</keyword>
<reference evidence="7 8" key="1">
    <citation type="journal article" date="2011" name="Stand. Genomic Sci.">
        <title>Complete genome sequence of Deinococcus maricopensis type strain (LB-34).</title>
        <authorList>
            <person name="Pukall R."/>
            <person name="Zeytun A."/>
            <person name="Lucas S."/>
            <person name="Lapidus A."/>
            <person name="Hammon N."/>
            <person name="Deshpande S."/>
            <person name="Nolan M."/>
            <person name="Cheng J.F."/>
            <person name="Pitluck S."/>
            <person name="Liolios K."/>
            <person name="Pagani I."/>
            <person name="Mikhailova N."/>
            <person name="Ivanova N."/>
            <person name="Mavromatis K."/>
            <person name="Pati A."/>
            <person name="Tapia R."/>
            <person name="Han C."/>
            <person name="Goodwin L."/>
            <person name="Chen A."/>
            <person name="Palaniappan K."/>
            <person name="Land M."/>
            <person name="Hauser L."/>
            <person name="Chang Y.J."/>
            <person name="Jeffries C.D."/>
            <person name="Brambilla E.M."/>
            <person name="Rohde M."/>
            <person name="Goker M."/>
            <person name="Detter J.C."/>
            <person name="Woyke T."/>
            <person name="Bristow J."/>
            <person name="Eisen J.A."/>
            <person name="Markowitz V."/>
            <person name="Hugenholtz P."/>
            <person name="Kyrpides N.C."/>
            <person name="Klenk H.P."/>
        </authorList>
    </citation>
    <scope>NUCLEOTIDE SEQUENCE [LARGE SCALE GENOMIC DNA]</scope>
    <source>
        <strain evidence="8">DSM 21211 / LMG 22137 / NRRL B-23946 / LB-34</strain>
    </source>
</reference>
<dbReference type="PRINTS" id="PR00420">
    <property type="entry name" value="RNGMNOXGNASE"/>
</dbReference>
<dbReference type="Gene3D" id="3.30.9.10">
    <property type="entry name" value="D-Amino Acid Oxidase, subunit A, domain 2"/>
    <property type="match status" value="1"/>
</dbReference>
<evidence type="ECO:0000313" key="8">
    <source>
        <dbReference type="Proteomes" id="UP000008635"/>
    </source>
</evidence>
<dbReference type="InterPro" id="IPR006076">
    <property type="entry name" value="FAD-dep_OxRdtase"/>
</dbReference>
<dbReference type="AlphaFoldDB" id="E8UC69"/>
<organism evidence="7 8">
    <name type="scientific">Deinococcus maricopensis (strain DSM 21211 / LMG 22137 / NRRL B-23946 / LB-34)</name>
    <dbReference type="NCBI Taxonomy" id="709986"/>
    <lineage>
        <taxon>Bacteria</taxon>
        <taxon>Thermotogati</taxon>
        <taxon>Deinococcota</taxon>
        <taxon>Deinococci</taxon>
        <taxon>Deinococcales</taxon>
        <taxon>Deinococcaceae</taxon>
        <taxon>Deinococcus</taxon>
    </lineage>
</organism>
<evidence type="ECO:0000256" key="5">
    <source>
        <dbReference type="ARBA" id="ARBA00023002"/>
    </source>
</evidence>
<protein>
    <submittedName>
        <fullName evidence="7">FAD dependent oxidoreductase</fullName>
    </submittedName>
</protein>
<keyword evidence="4" id="KW-0274">FAD</keyword>
<evidence type="ECO:0000256" key="4">
    <source>
        <dbReference type="ARBA" id="ARBA00022827"/>
    </source>
</evidence>
<keyword evidence="8" id="KW-1185">Reference proteome</keyword>
<evidence type="ECO:0000256" key="2">
    <source>
        <dbReference type="ARBA" id="ARBA00006796"/>
    </source>
</evidence>
<dbReference type="InterPro" id="IPR036188">
    <property type="entry name" value="FAD/NAD-bd_sf"/>
</dbReference>
<dbReference type="PANTHER" id="PTHR43624">
    <property type="entry name" value="ELECTRON TRANSFER FLAVOPROTEIN-QUINONE OXIDOREDUCTASE YDIS-RELATED"/>
    <property type="match status" value="1"/>
</dbReference>
<feature type="domain" description="FAD dependent oxidoreductase" evidence="6">
    <location>
        <begin position="15"/>
        <end position="275"/>
    </location>
</feature>
<dbReference type="InterPro" id="IPR039651">
    <property type="entry name" value="FixC-like"/>
</dbReference>
<dbReference type="HOGENOM" id="CLU_679203_0_0_0"/>
<evidence type="ECO:0000259" key="6">
    <source>
        <dbReference type="Pfam" id="PF01266"/>
    </source>
</evidence>
<reference evidence="8" key="2">
    <citation type="submission" date="2011-01" db="EMBL/GenBank/DDBJ databases">
        <title>The complete genome of Deinococcus maricopensis DSM 21211.</title>
        <authorList>
            <consortium name="US DOE Joint Genome Institute (JGI-PGF)"/>
            <person name="Lucas S."/>
            <person name="Copeland A."/>
            <person name="Lapidus A."/>
            <person name="Goodwin L."/>
            <person name="Pitluck S."/>
            <person name="Kyrpides N."/>
            <person name="Mavromatis K."/>
            <person name="Pagani I."/>
            <person name="Ivanova N."/>
            <person name="Ovchinnikova G."/>
            <person name="Zeytun A."/>
            <person name="Detter J.C."/>
            <person name="Han C."/>
            <person name="Land M."/>
            <person name="Hauser L."/>
            <person name="Markowitz V."/>
            <person name="Cheng J.-F."/>
            <person name="Hugenholtz P."/>
            <person name="Woyke T."/>
            <person name="Wu D."/>
            <person name="Pukall R."/>
            <person name="Gehrich-Schroeter G."/>
            <person name="Brambilla E."/>
            <person name="Klenk H.-P."/>
            <person name="Eisen J.A."/>
        </authorList>
    </citation>
    <scope>NUCLEOTIDE SEQUENCE [LARGE SCALE GENOMIC DNA]</scope>
    <source>
        <strain evidence="8">DSM 21211 / LMG 22137 / NRRL B-23946 / LB-34</strain>
    </source>
</reference>
<gene>
    <name evidence="7" type="ordered locus">Deima_3101</name>
</gene>
<dbReference type="Proteomes" id="UP000008635">
    <property type="component" value="Chromosome"/>
</dbReference>
<dbReference type="PANTHER" id="PTHR43624:SF2">
    <property type="entry name" value="ELECTRON TRANSFER FLAVOPROTEIN-QUINONE OXIDOREDUCTASE YDIS-RELATED"/>
    <property type="match status" value="1"/>
</dbReference>